<evidence type="ECO:0000256" key="8">
    <source>
        <dbReference type="SAM" id="Phobius"/>
    </source>
</evidence>
<feature type="transmembrane region" description="Helical" evidence="8">
    <location>
        <begin position="274"/>
        <end position="294"/>
    </location>
</feature>
<dbReference type="GO" id="GO:0005886">
    <property type="term" value="C:plasma membrane"/>
    <property type="evidence" value="ECO:0007669"/>
    <property type="project" value="TreeGrafter"/>
</dbReference>
<sequence>MTSTNEGLENKTGVVVLLILCVIASIVSLFIIVLVIFDRRFHGTTEILMGNLAIADLLLSAIGVPTKLAQALSSSDDFVGTDAVCKIMMFTPMLSISSSIFTMTAMSFERVLAIIKNVHLREIHHKVIIISIVWALSVISAGPQIYEYSTYLKFEEEENKTEISCGSHGIEENFETIYASILVFVGYVLPLVIISCNYGLIIRFLWNFSKSEGRDGPGSEVKGAVFKARVRVAKMIFTATALFAILWLPFFVFFTMEEVTGTDDSSEIGSTLQTLKQALIVISTFSNPIVYACYQKKFRSGIISLLSGKTFRGQRVEDTSTMSTAVS</sequence>
<keyword evidence="2 8" id="KW-0812">Transmembrane</keyword>
<dbReference type="Proteomes" id="UP000549394">
    <property type="component" value="Unassembled WGS sequence"/>
</dbReference>
<evidence type="ECO:0000313" key="10">
    <source>
        <dbReference type="EMBL" id="CAD5117600.1"/>
    </source>
</evidence>
<evidence type="ECO:0000256" key="2">
    <source>
        <dbReference type="ARBA" id="ARBA00022692"/>
    </source>
</evidence>
<keyword evidence="6" id="KW-0675">Receptor</keyword>
<accession>A0A7I8VMU4</accession>
<gene>
    <name evidence="10" type="ORF">DGYR_LOCUS6115</name>
</gene>
<feature type="domain" description="G-protein coupled receptors family 1 profile" evidence="9">
    <location>
        <begin position="27"/>
        <end position="291"/>
    </location>
</feature>
<evidence type="ECO:0000256" key="7">
    <source>
        <dbReference type="ARBA" id="ARBA00023224"/>
    </source>
</evidence>
<proteinExistence type="predicted"/>
<feature type="transmembrane region" description="Helical" evidence="8">
    <location>
        <begin position="235"/>
        <end position="254"/>
    </location>
</feature>
<feature type="transmembrane region" description="Helical" evidence="8">
    <location>
        <begin position="48"/>
        <end position="67"/>
    </location>
</feature>
<dbReference type="EMBL" id="CAJFCJ010000007">
    <property type="protein sequence ID" value="CAD5117600.1"/>
    <property type="molecule type" value="Genomic_DNA"/>
</dbReference>
<keyword evidence="4" id="KW-0297">G-protein coupled receptor</keyword>
<keyword evidence="7" id="KW-0807">Transducer</keyword>
<name>A0A7I8VMU4_9ANNE</name>
<feature type="transmembrane region" description="Helical" evidence="8">
    <location>
        <begin position="12"/>
        <end position="36"/>
    </location>
</feature>
<reference evidence="10 11" key="1">
    <citation type="submission" date="2020-08" db="EMBL/GenBank/DDBJ databases">
        <authorList>
            <person name="Hejnol A."/>
        </authorList>
    </citation>
    <scope>NUCLEOTIDE SEQUENCE [LARGE SCALE GENOMIC DNA]</scope>
</reference>
<dbReference type="CDD" id="cd00637">
    <property type="entry name" value="7tm_classA_rhodopsin-like"/>
    <property type="match status" value="1"/>
</dbReference>
<feature type="transmembrane region" description="Helical" evidence="8">
    <location>
        <begin position="177"/>
        <end position="201"/>
    </location>
</feature>
<evidence type="ECO:0000256" key="5">
    <source>
        <dbReference type="ARBA" id="ARBA00023136"/>
    </source>
</evidence>
<keyword evidence="3 8" id="KW-1133">Transmembrane helix</keyword>
<comment type="caution">
    <text evidence="10">The sequence shown here is derived from an EMBL/GenBank/DDBJ whole genome shotgun (WGS) entry which is preliminary data.</text>
</comment>
<evidence type="ECO:0000313" key="11">
    <source>
        <dbReference type="Proteomes" id="UP000549394"/>
    </source>
</evidence>
<organism evidence="10 11">
    <name type="scientific">Dimorphilus gyrociliatus</name>
    <dbReference type="NCBI Taxonomy" id="2664684"/>
    <lineage>
        <taxon>Eukaryota</taxon>
        <taxon>Metazoa</taxon>
        <taxon>Spiralia</taxon>
        <taxon>Lophotrochozoa</taxon>
        <taxon>Annelida</taxon>
        <taxon>Polychaeta</taxon>
        <taxon>Polychaeta incertae sedis</taxon>
        <taxon>Dinophilidae</taxon>
        <taxon>Dimorphilus</taxon>
    </lineage>
</organism>
<dbReference type="PRINTS" id="PR00237">
    <property type="entry name" value="GPCRRHODOPSN"/>
</dbReference>
<dbReference type="InterPro" id="IPR000276">
    <property type="entry name" value="GPCR_Rhodpsn"/>
</dbReference>
<comment type="subcellular location">
    <subcellularLocation>
        <location evidence="1">Membrane</location>
        <topology evidence="1">Multi-pass membrane protein</topology>
    </subcellularLocation>
</comment>
<evidence type="ECO:0000256" key="3">
    <source>
        <dbReference type="ARBA" id="ARBA00022989"/>
    </source>
</evidence>
<evidence type="ECO:0000259" key="9">
    <source>
        <dbReference type="PROSITE" id="PS50262"/>
    </source>
</evidence>
<feature type="transmembrane region" description="Helical" evidence="8">
    <location>
        <begin position="127"/>
        <end position="146"/>
    </location>
</feature>
<dbReference type="GO" id="GO:0004930">
    <property type="term" value="F:G protein-coupled receptor activity"/>
    <property type="evidence" value="ECO:0007669"/>
    <property type="project" value="UniProtKB-KW"/>
</dbReference>
<dbReference type="PANTHER" id="PTHR45695:SF22">
    <property type="entry name" value="G-PROTEIN COUPLED RECEPTORS FAMILY 1 PROFILE DOMAIN-CONTAINING PROTEIN"/>
    <property type="match status" value="1"/>
</dbReference>
<protein>
    <submittedName>
        <fullName evidence="10">DgyrCDS6356</fullName>
    </submittedName>
</protein>
<evidence type="ECO:0000256" key="4">
    <source>
        <dbReference type="ARBA" id="ARBA00023040"/>
    </source>
</evidence>
<dbReference type="AlphaFoldDB" id="A0A7I8VMU4"/>
<keyword evidence="5 8" id="KW-0472">Membrane</keyword>
<dbReference type="InterPro" id="IPR017452">
    <property type="entry name" value="GPCR_Rhodpsn_7TM"/>
</dbReference>
<keyword evidence="11" id="KW-1185">Reference proteome</keyword>
<evidence type="ECO:0000256" key="1">
    <source>
        <dbReference type="ARBA" id="ARBA00004141"/>
    </source>
</evidence>
<evidence type="ECO:0000256" key="6">
    <source>
        <dbReference type="ARBA" id="ARBA00023170"/>
    </source>
</evidence>
<feature type="transmembrane region" description="Helical" evidence="8">
    <location>
        <begin position="87"/>
        <end position="106"/>
    </location>
</feature>
<dbReference type="PROSITE" id="PS50262">
    <property type="entry name" value="G_PROTEIN_RECEP_F1_2"/>
    <property type="match status" value="1"/>
</dbReference>
<dbReference type="Gene3D" id="1.20.1070.10">
    <property type="entry name" value="Rhodopsin 7-helix transmembrane proteins"/>
    <property type="match status" value="1"/>
</dbReference>
<dbReference type="PANTHER" id="PTHR45695">
    <property type="entry name" value="LEUCOKININ RECEPTOR-RELATED"/>
    <property type="match status" value="1"/>
</dbReference>
<dbReference type="SUPFAM" id="SSF81321">
    <property type="entry name" value="Family A G protein-coupled receptor-like"/>
    <property type="match status" value="1"/>
</dbReference>
<dbReference type="OrthoDB" id="5950040at2759"/>
<dbReference type="Pfam" id="PF00001">
    <property type="entry name" value="7tm_1"/>
    <property type="match status" value="1"/>
</dbReference>